<sequence>MKSRKITIIKNNIRESAKIEYEGGEPTLTLTLSDGIKKSYTDLDLYGSFGLARIDHKNIKFLCKGAKISVHTSGMSSQMSNGLVAYELIMGQSNPALVYIFDYEENDLTNDIQEQHEFCMRWADST</sequence>
<comment type="caution">
    <text evidence="1">The sequence shown here is derived from an EMBL/GenBank/DDBJ whole genome shotgun (WGS) entry which is preliminary data.</text>
</comment>
<dbReference type="OrthoDB" id="775526at2"/>
<dbReference type="AlphaFoldDB" id="A0A6I3WAG5"/>
<evidence type="ECO:0000313" key="1">
    <source>
        <dbReference type="EMBL" id="MUF07660.1"/>
    </source>
</evidence>
<dbReference type="Proteomes" id="UP000438196">
    <property type="component" value="Unassembled WGS sequence"/>
</dbReference>
<dbReference type="RefSeq" id="WP_155585798.1">
    <property type="nucleotide sequence ID" value="NZ_JBHSTH010000048.1"/>
</dbReference>
<organism evidence="1 2">
    <name type="scientific">Pseudomonas spelaei</name>
    <dbReference type="NCBI Taxonomy" id="1055469"/>
    <lineage>
        <taxon>Bacteria</taxon>
        <taxon>Pseudomonadati</taxon>
        <taxon>Pseudomonadota</taxon>
        <taxon>Gammaproteobacteria</taxon>
        <taxon>Pseudomonadales</taxon>
        <taxon>Pseudomonadaceae</taxon>
        <taxon>Pseudomonas</taxon>
    </lineage>
</organism>
<proteinExistence type="predicted"/>
<reference evidence="1 2" key="1">
    <citation type="submission" date="2019-11" db="EMBL/GenBank/DDBJ databases">
        <title>Pseudomonas karstica sp. nov. and Pseudomonas spelaei sp. nov. from karst caves.</title>
        <authorList>
            <person name="Zeman M."/>
        </authorList>
    </citation>
    <scope>NUCLEOTIDE SEQUENCE [LARGE SCALE GENOMIC DNA]</scope>
    <source>
        <strain evidence="1 2">CCM 7893</strain>
    </source>
</reference>
<gene>
    <name evidence="1" type="ORF">GNF76_25220</name>
</gene>
<accession>A0A6I3WAG5</accession>
<evidence type="ECO:0000313" key="2">
    <source>
        <dbReference type="Proteomes" id="UP000438196"/>
    </source>
</evidence>
<keyword evidence="2" id="KW-1185">Reference proteome</keyword>
<protein>
    <submittedName>
        <fullName evidence="1">Uncharacterized protein</fullName>
    </submittedName>
</protein>
<name>A0A6I3WAG5_9PSED</name>
<dbReference type="EMBL" id="WNNK01000029">
    <property type="protein sequence ID" value="MUF07660.1"/>
    <property type="molecule type" value="Genomic_DNA"/>
</dbReference>